<keyword evidence="9 11" id="KW-0807">Transducer</keyword>
<dbReference type="OrthoDB" id="6747374at2"/>
<name>A0A4V1F9X5_9GAMM</name>
<sequence length="558" mass="60847">MSFLKNTSIRVVVLIIVALLLIIWGVAAGFHFYSLNQVSNLLDKSELQKKTYAQLLHGNDQRFQSVTHMERAMNYLQNDDPENARKSLETAQVAINNVRGAMESFMSSDHIGVGRSTVDSLNKTWSSLMTSVIEPMNNALLRNDITAFRQLFRSVYPQLSQSFSNEVKRYTDEVTASSLIPLVNNHNRNNQNMMIGVMIAGLLLLLFTEFYLKNYLVKPIGMMKSNLAQLTDGQLGVEFDEFGQNCAGRLVPDIKRLQKSLRDTVQVIRQGAAQISSGTSHIKEGNEDLSSRTEQQAAALQQTAASMEQISSTVKQTTDHVHHARGLVQNAADIAQQGGKISDSVMETMENIRASSHKISDITSVINSIAFQTNILALNAAVEAARAGEQGRGFAVVAGEVRILAQRSAQAAKEIEALIAESVSRVAEGAERVKQSGDATALMINAISKVNDLITEIAAATDEQTRGITQISQAVHEMDSVTQQNAALVVEAAEAAAQLDIQTSELRAAVEVFNLEGDDDATLSHSPDSAGLKRPVMVSNTAHLLSAGGRHDDNWEKF</sequence>
<accession>A0A4V1F9X5</accession>
<dbReference type="PANTHER" id="PTHR43531:SF14">
    <property type="entry name" value="METHYL-ACCEPTING CHEMOTAXIS PROTEIN I-RELATED"/>
    <property type="match status" value="1"/>
</dbReference>
<comment type="subcellular location">
    <subcellularLocation>
        <location evidence="1">Cell inner membrane</location>
        <topology evidence="1">Multi-pass membrane protein</topology>
    </subcellularLocation>
</comment>
<dbReference type="GO" id="GO:0007165">
    <property type="term" value="P:signal transduction"/>
    <property type="evidence" value="ECO:0007669"/>
    <property type="project" value="UniProtKB-KW"/>
</dbReference>
<dbReference type="InterPro" id="IPR003660">
    <property type="entry name" value="HAMP_dom"/>
</dbReference>
<evidence type="ECO:0000256" key="12">
    <source>
        <dbReference type="SAM" id="Phobius"/>
    </source>
</evidence>
<evidence type="ECO:0000256" key="6">
    <source>
        <dbReference type="ARBA" id="ARBA00022692"/>
    </source>
</evidence>
<dbReference type="SMART" id="SM00283">
    <property type="entry name" value="MA"/>
    <property type="match status" value="1"/>
</dbReference>
<reference evidence="15 16" key="1">
    <citation type="submission" date="2018-11" db="EMBL/GenBank/DDBJ databases">
        <title>Genome sequences of Brenneria nigrifluens and Brenneria rubrifaciens.</title>
        <authorList>
            <person name="Poret-Peterson A.T."/>
            <person name="McClean A.E."/>
            <person name="Kluepfel D.A."/>
        </authorList>
    </citation>
    <scope>NUCLEOTIDE SEQUENCE [LARGE SCALE GENOMIC DNA]</scope>
    <source>
        <strain evidence="15 16">6D370</strain>
    </source>
</reference>
<feature type="transmembrane region" description="Helical" evidence="12">
    <location>
        <begin position="193"/>
        <end position="212"/>
    </location>
</feature>
<dbReference type="GO" id="GO:0004888">
    <property type="term" value="F:transmembrane signaling receptor activity"/>
    <property type="evidence" value="ECO:0007669"/>
    <property type="project" value="InterPro"/>
</dbReference>
<evidence type="ECO:0000256" key="5">
    <source>
        <dbReference type="ARBA" id="ARBA00022519"/>
    </source>
</evidence>
<proteinExistence type="inferred from homology"/>
<protein>
    <submittedName>
        <fullName evidence="15">Methyl-accepting chemotaxis protein</fullName>
    </submittedName>
</protein>
<dbReference type="Proteomes" id="UP000299580">
    <property type="component" value="Chromosome"/>
</dbReference>
<evidence type="ECO:0000313" key="16">
    <source>
        <dbReference type="Proteomes" id="UP000299580"/>
    </source>
</evidence>
<evidence type="ECO:0000259" key="14">
    <source>
        <dbReference type="PROSITE" id="PS50885"/>
    </source>
</evidence>
<evidence type="ECO:0000256" key="3">
    <source>
        <dbReference type="ARBA" id="ARBA00022481"/>
    </source>
</evidence>
<dbReference type="AlphaFoldDB" id="A0A4V1F9X5"/>
<feature type="domain" description="HAMP" evidence="14">
    <location>
        <begin position="214"/>
        <end position="266"/>
    </location>
</feature>
<dbReference type="FunFam" id="1.10.287.950:FF:000001">
    <property type="entry name" value="Methyl-accepting chemotaxis sensory transducer"/>
    <property type="match status" value="1"/>
</dbReference>
<keyword evidence="7 12" id="KW-1133">Transmembrane helix</keyword>
<evidence type="ECO:0000256" key="2">
    <source>
        <dbReference type="ARBA" id="ARBA00022475"/>
    </source>
</evidence>
<dbReference type="Pfam" id="PF00015">
    <property type="entry name" value="MCPsignal"/>
    <property type="match status" value="1"/>
</dbReference>
<gene>
    <name evidence="15" type="ORF">EH207_11475</name>
</gene>
<dbReference type="GO" id="GO:0005886">
    <property type="term" value="C:plasma membrane"/>
    <property type="evidence" value="ECO:0007669"/>
    <property type="project" value="UniProtKB-SubCell"/>
</dbReference>
<evidence type="ECO:0000256" key="8">
    <source>
        <dbReference type="ARBA" id="ARBA00023136"/>
    </source>
</evidence>
<evidence type="ECO:0000256" key="11">
    <source>
        <dbReference type="PROSITE-ProRule" id="PRU00284"/>
    </source>
</evidence>
<feature type="transmembrane region" description="Helical" evidence="12">
    <location>
        <begin position="12"/>
        <end position="33"/>
    </location>
</feature>
<dbReference type="InterPro" id="IPR003122">
    <property type="entry name" value="Tar_rcpt_lig-bd"/>
</dbReference>
<dbReference type="PRINTS" id="PR00260">
    <property type="entry name" value="CHEMTRNSDUCR"/>
</dbReference>
<dbReference type="InterPro" id="IPR004089">
    <property type="entry name" value="MCPsignal_dom"/>
</dbReference>
<dbReference type="Gene3D" id="1.10.287.950">
    <property type="entry name" value="Methyl-accepting chemotaxis protein"/>
    <property type="match status" value="1"/>
</dbReference>
<dbReference type="PROSITE" id="PS50885">
    <property type="entry name" value="HAMP"/>
    <property type="match status" value="1"/>
</dbReference>
<evidence type="ECO:0000256" key="4">
    <source>
        <dbReference type="ARBA" id="ARBA00022500"/>
    </source>
</evidence>
<dbReference type="InterPro" id="IPR051310">
    <property type="entry name" value="MCP_chemotaxis"/>
</dbReference>
<evidence type="ECO:0000256" key="9">
    <source>
        <dbReference type="ARBA" id="ARBA00023224"/>
    </source>
</evidence>
<keyword evidence="5" id="KW-0997">Cell inner membrane</keyword>
<feature type="domain" description="Methyl-accepting transducer" evidence="13">
    <location>
        <begin position="271"/>
        <end position="500"/>
    </location>
</feature>
<dbReference type="CDD" id="cd11386">
    <property type="entry name" value="MCP_signal"/>
    <property type="match status" value="1"/>
</dbReference>
<dbReference type="GO" id="GO:0006935">
    <property type="term" value="P:chemotaxis"/>
    <property type="evidence" value="ECO:0007669"/>
    <property type="project" value="UniProtKB-KW"/>
</dbReference>
<comment type="similarity">
    <text evidence="10">Belongs to the methyl-accepting chemotaxis (MCP) protein family.</text>
</comment>
<keyword evidence="3" id="KW-0488">Methylation</keyword>
<evidence type="ECO:0000313" key="15">
    <source>
        <dbReference type="EMBL" id="QCR09093.1"/>
    </source>
</evidence>
<dbReference type="PROSITE" id="PS50111">
    <property type="entry name" value="CHEMOTAXIS_TRANSDUC_2"/>
    <property type="match status" value="1"/>
</dbReference>
<dbReference type="SUPFAM" id="SSF58104">
    <property type="entry name" value="Methyl-accepting chemotaxis protein (MCP) signaling domain"/>
    <property type="match status" value="1"/>
</dbReference>
<evidence type="ECO:0000256" key="1">
    <source>
        <dbReference type="ARBA" id="ARBA00004429"/>
    </source>
</evidence>
<dbReference type="EMBL" id="CP034035">
    <property type="protein sequence ID" value="QCR09093.1"/>
    <property type="molecule type" value="Genomic_DNA"/>
</dbReference>
<dbReference type="KEGG" id="brb:EH207_11475"/>
<keyword evidence="16" id="KW-1185">Reference proteome</keyword>
<dbReference type="Pfam" id="PF02203">
    <property type="entry name" value="TarH"/>
    <property type="match status" value="1"/>
</dbReference>
<evidence type="ECO:0000256" key="10">
    <source>
        <dbReference type="ARBA" id="ARBA00029447"/>
    </source>
</evidence>
<keyword evidence="4" id="KW-0145">Chemotaxis</keyword>
<evidence type="ECO:0000259" key="13">
    <source>
        <dbReference type="PROSITE" id="PS50111"/>
    </source>
</evidence>
<keyword evidence="8 12" id="KW-0472">Membrane</keyword>
<evidence type="ECO:0000256" key="7">
    <source>
        <dbReference type="ARBA" id="ARBA00022989"/>
    </source>
</evidence>
<keyword evidence="6 12" id="KW-0812">Transmembrane</keyword>
<dbReference type="InterPro" id="IPR004090">
    <property type="entry name" value="Chemotax_Me-accpt_rcpt"/>
</dbReference>
<organism evidence="15 16">
    <name type="scientific">Brenneria rubrifaciens</name>
    <dbReference type="NCBI Taxonomy" id="55213"/>
    <lineage>
        <taxon>Bacteria</taxon>
        <taxon>Pseudomonadati</taxon>
        <taxon>Pseudomonadota</taxon>
        <taxon>Gammaproteobacteria</taxon>
        <taxon>Enterobacterales</taxon>
        <taxon>Pectobacteriaceae</taxon>
        <taxon>Brenneria</taxon>
    </lineage>
</organism>
<dbReference type="PANTHER" id="PTHR43531">
    <property type="entry name" value="PROTEIN ICFG"/>
    <property type="match status" value="1"/>
</dbReference>
<keyword evidence="2" id="KW-1003">Cell membrane</keyword>
<dbReference type="RefSeq" id="WP_137714106.1">
    <property type="nucleotide sequence ID" value="NZ_CP034035.1"/>
</dbReference>